<comment type="similarity">
    <text evidence="1">Belongs to the metallo-beta-lactamase superfamily. RNA-metabolizing metallo-beta-lactamase-like family. CPSF2/YSH1 subfamily.</text>
</comment>
<sequence>MKQLGLSAPVYATEPVHRLGLLTMYDQFLSRKQVSDFDLFTLDDIDSAFQNVIRLTYSQNYHLSGRGIVIAPHVAGHMLGGSIWRITKDGEDVIYAVDYNHRKERHLNGTVLQSFVRPAVLITDAYHALYTNQTARQQRDKEFLDTISKHLEVGGNVLLPVDTAGRVLELLLILEQHWSQRGFSFPIYFLTYVSSSTIDYVKSFLEWMSDSISKSFETSRDNAFLLSLEAGFAREIFVEWANDPRNLVLFTETGQFGTLARMLQSAPPPKFVKVTMSKRVPLAGEELIAYEEEQNRLKREEALRASLVKEVETKASHGSDDNSSEPMVIDTKTTHDVVGSHGPAYKDILIDGFVPPSSSVAPMFPFYDNTSEWDDFGEVINPDDYVIKDEDMDRGAMHNGGDVDGRLDEATASLMLDTRPSKVISNELIRIGFTRHLRGGLFTPKVACFKEGVMFVKRKKYYYSLKFYHEKLIKTFTEMQRLRVLYGKKLGNNSRLLLWSEQTQTGNLKLLDLNRVPSEEMDSATCRFKTPNVVKPVERNRRKS</sequence>
<evidence type="ECO:0000313" key="4">
    <source>
        <dbReference type="Proteomes" id="UP000008694"/>
    </source>
</evidence>
<comment type="subcellular location">
    <subcellularLocation>
        <location evidence="1">Nucleus</location>
    </subcellularLocation>
</comment>
<name>D7M2D9_ARALL</name>
<organism evidence="4">
    <name type="scientific">Arabidopsis lyrata subsp. lyrata</name>
    <name type="common">Lyre-leaved rock-cress</name>
    <dbReference type="NCBI Taxonomy" id="81972"/>
    <lineage>
        <taxon>Eukaryota</taxon>
        <taxon>Viridiplantae</taxon>
        <taxon>Streptophyta</taxon>
        <taxon>Embryophyta</taxon>
        <taxon>Tracheophyta</taxon>
        <taxon>Spermatophyta</taxon>
        <taxon>Magnoliopsida</taxon>
        <taxon>eudicotyledons</taxon>
        <taxon>Gunneridae</taxon>
        <taxon>Pentapetalae</taxon>
        <taxon>rosids</taxon>
        <taxon>malvids</taxon>
        <taxon>Brassicales</taxon>
        <taxon>Brassicaceae</taxon>
        <taxon>Camelineae</taxon>
        <taxon>Arabidopsis</taxon>
    </lineage>
</organism>
<accession>D7M2D9</accession>
<dbReference type="InterPro" id="IPR027075">
    <property type="entry name" value="CPSF2"/>
</dbReference>
<dbReference type="eggNOG" id="KOG1135">
    <property type="taxonomic scope" value="Eukaryota"/>
</dbReference>
<dbReference type="Pfam" id="PF10996">
    <property type="entry name" value="Beta-Casp"/>
    <property type="match status" value="1"/>
</dbReference>
<dbReference type="InterPro" id="IPR001279">
    <property type="entry name" value="Metallo-B-lactamas"/>
</dbReference>
<dbReference type="EMBL" id="GL348718">
    <property type="protein sequence ID" value="EFH48337.1"/>
    <property type="molecule type" value="Genomic_DNA"/>
</dbReference>
<dbReference type="Pfam" id="PF16661">
    <property type="entry name" value="Lactamase_B_6"/>
    <property type="match status" value="1"/>
</dbReference>
<protein>
    <recommendedName>
        <fullName evidence="1">Cleavage and polyadenylation specificity factor subunit 2</fullName>
    </recommendedName>
    <alternativeName>
        <fullName evidence="1">Cleavage and polyadenylation specificity factor 100 kDa subunit</fullName>
    </alternativeName>
</protein>
<dbReference type="SUPFAM" id="SSF56281">
    <property type="entry name" value="Metallo-hydrolase/oxidoreductase"/>
    <property type="match status" value="1"/>
</dbReference>
<dbReference type="InterPro" id="IPR022712">
    <property type="entry name" value="Beta_Casp"/>
</dbReference>
<keyword evidence="1" id="KW-0507">mRNA processing</keyword>
<dbReference type="SMART" id="SM01027">
    <property type="entry name" value="Beta-Casp"/>
    <property type="match status" value="1"/>
</dbReference>
<dbReference type="PANTHER" id="PTHR45922">
    <property type="entry name" value="CLEAVAGE AND POLYADENYLATION SPECIFICITY FACTOR SUBUNIT 2"/>
    <property type="match status" value="1"/>
</dbReference>
<dbReference type="Gene3D" id="3.40.50.10890">
    <property type="match status" value="1"/>
</dbReference>
<proteinExistence type="inferred from homology"/>
<evidence type="ECO:0000256" key="1">
    <source>
        <dbReference type="RuleBase" id="RU365006"/>
    </source>
</evidence>
<dbReference type="InterPro" id="IPR036866">
    <property type="entry name" value="RibonucZ/Hydroxyglut_hydro"/>
</dbReference>
<keyword evidence="4" id="KW-1185">Reference proteome</keyword>
<gene>
    <name evidence="3" type="ORF">ARALYDRAFT_910398</name>
</gene>
<dbReference type="Gramene" id="scaffold_602455.1">
    <property type="protein sequence ID" value="scaffold_602455.1"/>
    <property type="gene ID" value="scaffold_602455.1"/>
</dbReference>
<dbReference type="STRING" id="81972.D7M2D9"/>
<dbReference type="AlphaFoldDB" id="D7M2D9"/>
<keyword evidence="1" id="KW-0694">RNA-binding</keyword>
<evidence type="ECO:0000259" key="2">
    <source>
        <dbReference type="SMART" id="SM01027"/>
    </source>
</evidence>
<dbReference type="HOGENOM" id="CLU_500940_0_0_1"/>
<dbReference type="Gene3D" id="3.60.15.10">
    <property type="entry name" value="Ribonuclease Z/Hydroxyacylglutathione hydrolase-like"/>
    <property type="match status" value="1"/>
</dbReference>
<dbReference type="InterPro" id="IPR035639">
    <property type="entry name" value="CPSF2_MBL"/>
</dbReference>
<dbReference type="PANTHER" id="PTHR45922:SF1">
    <property type="entry name" value="CLEAVAGE AND POLYADENYLATION SPECIFICITY FACTOR SUBUNIT 2"/>
    <property type="match status" value="1"/>
</dbReference>
<dbReference type="GO" id="GO:0006398">
    <property type="term" value="P:mRNA 3'-end processing by stem-loop binding and cleavage"/>
    <property type="evidence" value="ECO:0007669"/>
    <property type="project" value="InterPro"/>
</dbReference>
<feature type="domain" description="Beta-Casp" evidence="2">
    <location>
        <begin position="167"/>
        <end position="263"/>
    </location>
</feature>
<keyword evidence="1" id="KW-0539">Nucleus</keyword>
<dbReference type="GO" id="GO:0003723">
    <property type="term" value="F:RNA binding"/>
    <property type="evidence" value="ECO:0007669"/>
    <property type="project" value="UniProtKB-KW"/>
</dbReference>
<dbReference type="Proteomes" id="UP000008694">
    <property type="component" value="Unassembled WGS sequence"/>
</dbReference>
<evidence type="ECO:0000313" key="3">
    <source>
        <dbReference type="EMBL" id="EFH48337.1"/>
    </source>
</evidence>
<dbReference type="GO" id="GO:0005847">
    <property type="term" value="C:mRNA cleavage and polyadenylation specificity factor complex"/>
    <property type="evidence" value="ECO:0007669"/>
    <property type="project" value="InterPro"/>
</dbReference>
<reference evidence="4" key="1">
    <citation type="journal article" date="2011" name="Nat. Genet.">
        <title>The Arabidopsis lyrata genome sequence and the basis of rapid genome size change.</title>
        <authorList>
            <person name="Hu T.T."/>
            <person name="Pattyn P."/>
            <person name="Bakker E.G."/>
            <person name="Cao J."/>
            <person name="Cheng J.-F."/>
            <person name="Clark R.M."/>
            <person name="Fahlgren N."/>
            <person name="Fawcett J.A."/>
            <person name="Grimwood J."/>
            <person name="Gundlach H."/>
            <person name="Haberer G."/>
            <person name="Hollister J.D."/>
            <person name="Ossowski S."/>
            <person name="Ottilar R.P."/>
            <person name="Salamov A.A."/>
            <person name="Schneeberger K."/>
            <person name="Spannagl M."/>
            <person name="Wang X."/>
            <person name="Yang L."/>
            <person name="Nasrallah M.E."/>
            <person name="Bergelson J."/>
            <person name="Carrington J.C."/>
            <person name="Gaut B.S."/>
            <person name="Schmutz J."/>
            <person name="Mayer K.F.X."/>
            <person name="Van de Peer Y."/>
            <person name="Grigoriev I.V."/>
            <person name="Nordborg M."/>
            <person name="Weigel D."/>
            <person name="Guo Y.-L."/>
        </authorList>
    </citation>
    <scope>NUCLEOTIDE SEQUENCE [LARGE SCALE GENOMIC DNA]</scope>
    <source>
        <strain evidence="4">cv. MN47</strain>
    </source>
</reference>
<dbReference type="CDD" id="cd16293">
    <property type="entry name" value="CPSF2-like_MBL-fold"/>
    <property type="match status" value="1"/>
</dbReference>